<keyword evidence="1" id="KW-0813">Transport</keyword>
<dbReference type="PRINTS" id="PR00605">
    <property type="entry name" value="CYTCHROMECIC"/>
</dbReference>
<organism evidence="9 10">
    <name type="scientific">Humidesulfovibrio mexicanus</name>
    <dbReference type="NCBI Taxonomy" id="147047"/>
    <lineage>
        <taxon>Bacteria</taxon>
        <taxon>Pseudomonadati</taxon>
        <taxon>Thermodesulfobacteriota</taxon>
        <taxon>Desulfovibrionia</taxon>
        <taxon>Desulfovibrionales</taxon>
        <taxon>Desulfovibrionaceae</taxon>
        <taxon>Humidesulfovibrio</taxon>
    </lineage>
</organism>
<evidence type="ECO:0000313" key="10">
    <source>
        <dbReference type="Proteomes" id="UP000198324"/>
    </source>
</evidence>
<evidence type="ECO:0000256" key="1">
    <source>
        <dbReference type="ARBA" id="ARBA00022448"/>
    </source>
</evidence>
<dbReference type="InterPro" id="IPR036909">
    <property type="entry name" value="Cyt_c-like_dom_sf"/>
</dbReference>
<dbReference type="GO" id="GO:0005506">
    <property type="term" value="F:iron ion binding"/>
    <property type="evidence" value="ECO:0007669"/>
    <property type="project" value="InterPro"/>
</dbReference>
<keyword evidence="2 6" id="KW-0349">Heme</keyword>
<evidence type="ECO:0000256" key="3">
    <source>
        <dbReference type="ARBA" id="ARBA00022723"/>
    </source>
</evidence>
<dbReference type="InterPro" id="IPR009056">
    <property type="entry name" value="Cyt_c-like_dom"/>
</dbReference>
<accession>A0A239ASK6</accession>
<proteinExistence type="predicted"/>
<gene>
    <name evidence="9" type="ORF">SAMN04488503_2190</name>
</gene>
<dbReference type="OrthoDB" id="5340148at2"/>
<dbReference type="AlphaFoldDB" id="A0A239ASK6"/>
<feature type="chain" id="PRO_5012692372" evidence="7">
    <location>
        <begin position="22"/>
        <end position="100"/>
    </location>
</feature>
<keyword evidence="5 6" id="KW-0408">Iron</keyword>
<evidence type="ECO:0000313" key="9">
    <source>
        <dbReference type="EMBL" id="SNR98530.1"/>
    </source>
</evidence>
<dbReference type="Proteomes" id="UP000198324">
    <property type="component" value="Unassembled WGS sequence"/>
</dbReference>
<dbReference type="Gene3D" id="1.10.760.10">
    <property type="entry name" value="Cytochrome c-like domain"/>
    <property type="match status" value="1"/>
</dbReference>
<keyword evidence="7" id="KW-0732">Signal</keyword>
<dbReference type="PANTHER" id="PTHR33751">
    <property type="entry name" value="CBB3-TYPE CYTOCHROME C OXIDASE SUBUNIT FIXP"/>
    <property type="match status" value="1"/>
</dbReference>
<evidence type="ECO:0000256" key="2">
    <source>
        <dbReference type="ARBA" id="ARBA00022617"/>
    </source>
</evidence>
<dbReference type="EMBL" id="FZOC01000004">
    <property type="protein sequence ID" value="SNR98530.1"/>
    <property type="molecule type" value="Genomic_DNA"/>
</dbReference>
<dbReference type="Pfam" id="PF00034">
    <property type="entry name" value="Cytochrom_C"/>
    <property type="match status" value="1"/>
</dbReference>
<evidence type="ECO:0000256" key="7">
    <source>
        <dbReference type="SAM" id="SignalP"/>
    </source>
</evidence>
<dbReference type="InterPro" id="IPR050597">
    <property type="entry name" value="Cytochrome_c_Oxidase_Subunit"/>
</dbReference>
<feature type="domain" description="Cytochrome c" evidence="8">
    <location>
        <begin position="20"/>
        <end position="100"/>
    </location>
</feature>
<dbReference type="PANTHER" id="PTHR33751:SF1">
    <property type="entry name" value="CBB3-TYPE CYTOCHROME C OXIDASE SUBUNIT FIXP"/>
    <property type="match status" value="1"/>
</dbReference>
<feature type="signal peptide" evidence="7">
    <location>
        <begin position="1"/>
        <end position="21"/>
    </location>
</feature>
<protein>
    <submittedName>
        <fullName evidence="9">Cytochrome C oxidase, cbb3-type, subunit III</fullName>
    </submittedName>
</protein>
<dbReference type="SUPFAM" id="SSF46626">
    <property type="entry name" value="Cytochrome c"/>
    <property type="match status" value="1"/>
</dbReference>
<evidence type="ECO:0000256" key="5">
    <source>
        <dbReference type="ARBA" id="ARBA00023004"/>
    </source>
</evidence>
<keyword evidence="3 6" id="KW-0479">Metal-binding</keyword>
<keyword evidence="10" id="KW-1185">Reference proteome</keyword>
<keyword evidence="4" id="KW-0249">Electron transport</keyword>
<dbReference type="InterPro" id="IPR008168">
    <property type="entry name" value="Cyt_C_IC"/>
</dbReference>
<evidence type="ECO:0000256" key="6">
    <source>
        <dbReference type="PROSITE-ProRule" id="PRU00433"/>
    </source>
</evidence>
<evidence type="ECO:0000259" key="8">
    <source>
        <dbReference type="PROSITE" id="PS51007"/>
    </source>
</evidence>
<dbReference type="RefSeq" id="WP_089274403.1">
    <property type="nucleotide sequence ID" value="NZ_FZOC01000004.1"/>
</dbReference>
<evidence type="ECO:0000256" key="4">
    <source>
        <dbReference type="ARBA" id="ARBA00022982"/>
    </source>
</evidence>
<sequence>MKTLALSMTLLLAFALSTALAAEDGKALYTAKCQSCHGADGAKATMSKPLKGQSAQAVVKAMEGYKAKTFGGAKKATMENLASRLSDEQFKALGEYIAKL</sequence>
<dbReference type="PROSITE" id="PS51007">
    <property type="entry name" value="CYTC"/>
    <property type="match status" value="1"/>
</dbReference>
<name>A0A239ASK6_9BACT</name>
<dbReference type="GO" id="GO:0020037">
    <property type="term" value="F:heme binding"/>
    <property type="evidence" value="ECO:0007669"/>
    <property type="project" value="InterPro"/>
</dbReference>
<reference evidence="9 10" key="1">
    <citation type="submission" date="2017-06" db="EMBL/GenBank/DDBJ databases">
        <authorList>
            <person name="Kim H.J."/>
            <person name="Triplett B.A."/>
        </authorList>
    </citation>
    <scope>NUCLEOTIDE SEQUENCE [LARGE SCALE GENOMIC DNA]</scope>
    <source>
        <strain evidence="9 10">DSM 13116</strain>
    </source>
</reference>
<dbReference type="GO" id="GO:0009055">
    <property type="term" value="F:electron transfer activity"/>
    <property type="evidence" value="ECO:0007669"/>
    <property type="project" value="InterPro"/>
</dbReference>